<gene>
    <name evidence="1" type="ORF">CTOB1V02_LOCUS12983</name>
</gene>
<dbReference type="InterPro" id="IPR000467">
    <property type="entry name" value="G_patch_dom"/>
</dbReference>
<dbReference type="Gene3D" id="3.30.1370.50">
    <property type="entry name" value="R3H-like domain"/>
    <property type="match status" value="1"/>
</dbReference>
<dbReference type="GO" id="GO:0003676">
    <property type="term" value="F:nucleic acid binding"/>
    <property type="evidence" value="ECO:0007669"/>
    <property type="project" value="UniProtKB-UniRule"/>
</dbReference>
<accession>A0A7R8WUA2</accession>
<evidence type="ECO:0000313" key="1">
    <source>
        <dbReference type="EMBL" id="CAD7235167.1"/>
    </source>
</evidence>
<organism evidence="1">
    <name type="scientific">Cyprideis torosa</name>
    <dbReference type="NCBI Taxonomy" id="163714"/>
    <lineage>
        <taxon>Eukaryota</taxon>
        <taxon>Metazoa</taxon>
        <taxon>Ecdysozoa</taxon>
        <taxon>Arthropoda</taxon>
        <taxon>Crustacea</taxon>
        <taxon>Oligostraca</taxon>
        <taxon>Ostracoda</taxon>
        <taxon>Podocopa</taxon>
        <taxon>Podocopida</taxon>
        <taxon>Cytherocopina</taxon>
        <taxon>Cytheroidea</taxon>
        <taxon>Cytherideidae</taxon>
        <taxon>Cyprideis</taxon>
    </lineage>
</organism>
<dbReference type="OrthoDB" id="2359216at2759"/>
<dbReference type="AlphaFoldDB" id="A0A7R8WUA2"/>
<dbReference type="InterPro" id="IPR036867">
    <property type="entry name" value="R3H_dom_sf"/>
</dbReference>
<dbReference type="Pfam" id="PF01585">
    <property type="entry name" value="G-patch"/>
    <property type="match status" value="1"/>
</dbReference>
<protein>
    <submittedName>
        <fullName evidence="1">Uncharacterized protein</fullName>
    </submittedName>
</protein>
<dbReference type="SMART" id="SM00443">
    <property type="entry name" value="G_patch"/>
    <property type="match status" value="1"/>
</dbReference>
<sequence length="286" mass="31441">FIPSSTAAVSSSLNSPLSRTFLLVEGDEAPSPEKPFYQSVLTRSGDFCDVPVTFSDSVNHELGNVTSRVLVDGVEFGSAVNSSTSKARRDASEVAYGNLKEICFTLRVRQIAIQDEVGKETLTGAKRMPAKDQLGEDNVGSKLMRLMGWSGGALGKTGEGITKAIEVSDVLGRQGFGFKTGSAVPEIPRHVFKRKVTDILRQYINSESVYDLKFSSEFSKEDRKEIHLLSRRFNLKSRSHGTQSRFLVLSKKVERSQLIAKLLREGSNDKYTLIPPSSAENPETTD</sequence>
<dbReference type="PROSITE" id="PS50174">
    <property type="entry name" value="G_PATCH"/>
    <property type="match status" value="1"/>
</dbReference>
<dbReference type="PROSITE" id="PS51061">
    <property type="entry name" value="R3H"/>
    <property type="match status" value="1"/>
</dbReference>
<name>A0A7R8WUA2_9CRUS</name>
<proteinExistence type="predicted"/>
<dbReference type="InterPro" id="IPR001374">
    <property type="entry name" value="R3H_dom"/>
</dbReference>
<dbReference type="SUPFAM" id="SSF82708">
    <property type="entry name" value="R3H domain"/>
    <property type="match status" value="1"/>
</dbReference>
<dbReference type="EMBL" id="OB671547">
    <property type="protein sequence ID" value="CAD7235167.1"/>
    <property type="molecule type" value="Genomic_DNA"/>
</dbReference>
<dbReference type="Pfam" id="PF01424">
    <property type="entry name" value="R3H"/>
    <property type="match status" value="1"/>
</dbReference>
<reference evidence="1" key="1">
    <citation type="submission" date="2020-11" db="EMBL/GenBank/DDBJ databases">
        <authorList>
            <person name="Tran Van P."/>
        </authorList>
    </citation>
    <scope>NUCLEOTIDE SEQUENCE</scope>
</reference>
<feature type="non-terminal residue" evidence="1">
    <location>
        <position position="1"/>
    </location>
</feature>